<sequence length="448" mass="48552">MTTIKQGLDLPIAGAPEQHIDGAKHVSRVALLGDDYIGMKPTMLVAEGDTVRQGQAVFEDKKNPGVLFTAPASGKVAAVNRGAKRRFESLVIDVEGDERTEFNDAKGVDPLSLDREAVEKHLLASGLWTAIRTRPFGRVPAPGSLPHSIFVQAIDTSPLSADPAVAIANRKDPFTLGLAALTKLTEGKVFLCKAEGAEIPGSGIDRVQVESFAGPHPAGLVGTHIHFLDPVGPNKTVWYINYQDVCAIGSLFQTGLLDTRRVISIAGPMVKQPRLLETQLGVEIAPLIEGELSSDDPSRVISGSVLYGRKCEGNVGFLGRYHNQISVIAEGYEREFLGWQMPGFDKFSTTRVYASAATPHKKFKLTSSTHGSVRAMVPLGTYEKVMPLDILATQLLRSLIYRDTDEAQQLGVLELEEEDLSLCTFVCPGKYDYGSLIRESLATIEREG</sequence>
<dbReference type="HAMAP" id="MF_00425">
    <property type="entry name" value="NqrA"/>
    <property type="match status" value="1"/>
</dbReference>
<dbReference type="InterPro" id="IPR056147">
    <property type="entry name" value="NQRA_N"/>
</dbReference>
<dbReference type="InterPro" id="IPR056148">
    <property type="entry name" value="NQRA_2nd"/>
</dbReference>
<keyword evidence="1 8" id="KW-0813">Transport</keyword>
<evidence type="ECO:0000313" key="13">
    <source>
        <dbReference type="Proteomes" id="UP000315471"/>
    </source>
</evidence>
<dbReference type="NCBIfam" id="TIGR01936">
    <property type="entry name" value="nqrA"/>
    <property type="match status" value="1"/>
</dbReference>
<dbReference type="EMBL" id="SJPY01000001">
    <property type="protein sequence ID" value="TWU45740.1"/>
    <property type="molecule type" value="Genomic_DNA"/>
</dbReference>
<keyword evidence="7 8" id="KW-0739">Sodium transport</keyword>
<comment type="subunit">
    <text evidence="8">Composed of six subunits; NqrA, NqrB, NqrC, NqrD, NqrE and NqrF.</text>
</comment>
<keyword evidence="4 8" id="KW-0915">Sodium</keyword>
<feature type="domain" description="NqrA second alpha/beta" evidence="11">
    <location>
        <begin position="113"/>
        <end position="256"/>
    </location>
</feature>
<protein>
    <recommendedName>
        <fullName evidence="8">Na(+)-translocating NADH-quinone reductase subunit A</fullName>
        <shortName evidence="8">Na(+)-NQR subunit A</shortName>
        <shortName evidence="8">Na(+)-translocating NQR subunit A</shortName>
        <ecNumber evidence="8">7.2.1.1</ecNumber>
    </recommendedName>
    <alternativeName>
        <fullName evidence="8">NQR complex subunit A</fullName>
    </alternativeName>
    <alternativeName>
        <fullName evidence="8">NQR-1 subunit A</fullName>
    </alternativeName>
</protein>
<keyword evidence="13" id="KW-1185">Reference proteome</keyword>
<evidence type="ECO:0000256" key="4">
    <source>
        <dbReference type="ARBA" id="ARBA00023053"/>
    </source>
</evidence>
<evidence type="ECO:0000259" key="9">
    <source>
        <dbReference type="Pfam" id="PF05896"/>
    </source>
</evidence>
<evidence type="ECO:0000256" key="1">
    <source>
        <dbReference type="ARBA" id="ARBA00022448"/>
    </source>
</evidence>
<reference evidence="12 13" key="1">
    <citation type="submission" date="2019-02" db="EMBL/GenBank/DDBJ databases">
        <title>Deep-cultivation of Planctomycetes and their phenomic and genomic characterization uncovers novel biology.</title>
        <authorList>
            <person name="Wiegand S."/>
            <person name="Jogler M."/>
            <person name="Boedeker C."/>
            <person name="Pinto D."/>
            <person name="Vollmers J."/>
            <person name="Rivas-Marin E."/>
            <person name="Kohn T."/>
            <person name="Peeters S.H."/>
            <person name="Heuer A."/>
            <person name="Rast P."/>
            <person name="Oberbeckmann S."/>
            <person name="Bunk B."/>
            <person name="Jeske O."/>
            <person name="Meyerdierks A."/>
            <person name="Storesund J.E."/>
            <person name="Kallscheuer N."/>
            <person name="Luecker S."/>
            <person name="Lage O.M."/>
            <person name="Pohl T."/>
            <person name="Merkel B.J."/>
            <person name="Hornburger P."/>
            <person name="Mueller R.-W."/>
            <person name="Bruemmer F."/>
            <person name="Labrenz M."/>
            <person name="Spormann A.M."/>
            <person name="Op Den Camp H."/>
            <person name="Overmann J."/>
            <person name="Amann R."/>
            <person name="Jetten M.S.M."/>
            <person name="Mascher T."/>
            <person name="Medema M.H."/>
            <person name="Devos D.P."/>
            <person name="Kaster A.-K."/>
            <person name="Ovreas L."/>
            <person name="Rohde M."/>
            <person name="Galperin M.Y."/>
            <person name="Jogler C."/>
        </authorList>
    </citation>
    <scope>NUCLEOTIDE SEQUENCE [LARGE SCALE GENOMIC DNA]</scope>
    <source>
        <strain evidence="12 13">Q31b</strain>
    </source>
</reference>
<keyword evidence="6 8" id="KW-0830">Ubiquinone</keyword>
<dbReference type="Pfam" id="PF05896">
    <property type="entry name" value="NQRA_N"/>
    <property type="match status" value="1"/>
</dbReference>
<dbReference type="Pfam" id="PF24836">
    <property type="entry name" value="NQRA_2nd"/>
    <property type="match status" value="1"/>
</dbReference>
<evidence type="ECO:0000313" key="12">
    <source>
        <dbReference type="EMBL" id="TWU45740.1"/>
    </source>
</evidence>
<keyword evidence="12" id="KW-0560">Oxidoreductase</keyword>
<dbReference type="RefSeq" id="WP_146598392.1">
    <property type="nucleotide sequence ID" value="NZ_SJPY01000001.1"/>
</dbReference>
<comment type="caution">
    <text evidence="12">The sequence shown here is derived from an EMBL/GenBank/DDBJ whole genome shotgun (WGS) entry which is preliminary data.</text>
</comment>
<dbReference type="Proteomes" id="UP000315471">
    <property type="component" value="Unassembled WGS sequence"/>
</dbReference>
<dbReference type="GO" id="GO:0006814">
    <property type="term" value="P:sodium ion transport"/>
    <property type="evidence" value="ECO:0007669"/>
    <property type="project" value="UniProtKB-UniRule"/>
</dbReference>
<evidence type="ECO:0000259" key="11">
    <source>
        <dbReference type="Pfam" id="PF24836"/>
    </source>
</evidence>
<dbReference type="PANTHER" id="PTHR37839:SF1">
    <property type="entry name" value="NA(+)-TRANSLOCATING NADH-QUINONE REDUCTASE SUBUNIT A"/>
    <property type="match status" value="1"/>
</dbReference>
<dbReference type="EC" id="7.2.1.1" evidence="8"/>
<dbReference type="Pfam" id="PF11973">
    <property type="entry name" value="NQRA_SLBB"/>
    <property type="match status" value="1"/>
</dbReference>
<dbReference type="OrthoDB" id="9774536at2"/>
<evidence type="ECO:0000256" key="7">
    <source>
        <dbReference type="ARBA" id="ARBA00023201"/>
    </source>
</evidence>
<name>A0A5C6EAI7_9BACT</name>
<keyword evidence="3 8" id="KW-0520">NAD</keyword>
<keyword evidence="5 8" id="KW-0406">Ion transport</keyword>
<dbReference type="InterPro" id="IPR008703">
    <property type="entry name" value="NqrA"/>
</dbReference>
<gene>
    <name evidence="8 12" type="primary">nqrA</name>
    <name evidence="12" type="ORF">Q31b_09160</name>
</gene>
<proteinExistence type="inferred from homology"/>
<organism evidence="12 13">
    <name type="scientific">Novipirellula aureliae</name>
    <dbReference type="NCBI Taxonomy" id="2527966"/>
    <lineage>
        <taxon>Bacteria</taxon>
        <taxon>Pseudomonadati</taxon>
        <taxon>Planctomycetota</taxon>
        <taxon>Planctomycetia</taxon>
        <taxon>Pirellulales</taxon>
        <taxon>Pirellulaceae</taxon>
        <taxon>Novipirellula</taxon>
    </lineage>
</organism>
<dbReference type="AlphaFoldDB" id="A0A5C6EAI7"/>
<evidence type="ECO:0000256" key="5">
    <source>
        <dbReference type="ARBA" id="ARBA00023065"/>
    </source>
</evidence>
<keyword evidence="2 8" id="KW-1278">Translocase</keyword>
<dbReference type="GO" id="GO:0016655">
    <property type="term" value="F:oxidoreductase activity, acting on NAD(P)H, quinone or similar compound as acceptor"/>
    <property type="evidence" value="ECO:0007669"/>
    <property type="project" value="UniProtKB-UniRule"/>
</dbReference>
<comment type="similarity">
    <text evidence="8">Belongs to the NqrA family.</text>
</comment>
<dbReference type="NCBIfam" id="NF003759">
    <property type="entry name" value="PRK05352.1-2"/>
    <property type="match status" value="1"/>
</dbReference>
<evidence type="ECO:0000256" key="8">
    <source>
        <dbReference type="HAMAP-Rule" id="MF_00425"/>
    </source>
</evidence>
<feature type="domain" description="Na(+)-translocating NADH-quinone reductase subunit A C-terminal" evidence="10">
    <location>
        <begin position="262"/>
        <end position="312"/>
    </location>
</feature>
<comment type="function">
    <text evidence="8">NQR complex catalyzes the reduction of ubiquinone-1 to ubiquinol by two successive reactions, coupled with the transport of Na(+) ions from the cytoplasm to the periplasm. NqrA to NqrE are probably involved in the second step, the conversion of ubisemiquinone to ubiquinol.</text>
</comment>
<evidence type="ECO:0000256" key="3">
    <source>
        <dbReference type="ARBA" id="ARBA00023027"/>
    </source>
</evidence>
<evidence type="ECO:0000256" key="2">
    <source>
        <dbReference type="ARBA" id="ARBA00022967"/>
    </source>
</evidence>
<evidence type="ECO:0000259" key="10">
    <source>
        <dbReference type="Pfam" id="PF11973"/>
    </source>
</evidence>
<comment type="catalytic activity">
    <reaction evidence="8">
        <text>a ubiquinone + n Na(+)(in) + NADH + H(+) = a ubiquinol + n Na(+)(out) + NAD(+)</text>
        <dbReference type="Rhea" id="RHEA:47748"/>
        <dbReference type="Rhea" id="RHEA-COMP:9565"/>
        <dbReference type="Rhea" id="RHEA-COMP:9566"/>
        <dbReference type="ChEBI" id="CHEBI:15378"/>
        <dbReference type="ChEBI" id="CHEBI:16389"/>
        <dbReference type="ChEBI" id="CHEBI:17976"/>
        <dbReference type="ChEBI" id="CHEBI:29101"/>
        <dbReference type="ChEBI" id="CHEBI:57540"/>
        <dbReference type="ChEBI" id="CHEBI:57945"/>
        <dbReference type="EC" id="7.2.1.1"/>
    </reaction>
</comment>
<feature type="domain" description="NqrA N-terminal barrel-sandwich hybrid" evidence="9">
    <location>
        <begin position="3"/>
        <end position="95"/>
    </location>
</feature>
<dbReference type="PANTHER" id="PTHR37839">
    <property type="entry name" value="NA(+)-TRANSLOCATING NADH-QUINONE REDUCTASE SUBUNIT A"/>
    <property type="match status" value="1"/>
</dbReference>
<accession>A0A5C6EAI7</accession>
<dbReference type="InterPro" id="IPR022615">
    <property type="entry name" value="NqrA_C_domain"/>
</dbReference>
<evidence type="ECO:0000256" key="6">
    <source>
        <dbReference type="ARBA" id="ARBA00023075"/>
    </source>
</evidence>